<feature type="domain" description="Phosphoesterase HXTX" evidence="2">
    <location>
        <begin position="4"/>
        <end position="80"/>
    </location>
</feature>
<reference evidence="3" key="1">
    <citation type="submission" date="2020-09" db="EMBL/GenBank/DDBJ databases">
        <title>Desulfogranum mesoprofundum gen. nov., sp. nov., a novel mesophilic, sulfate-reducing chemolithoautotroph isolated from a deep-sea hydrothermal vent chimney in the Suiyo Seamount.</title>
        <authorList>
            <person name="Hashimoto Y."/>
            <person name="Nakagawa S."/>
        </authorList>
    </citation>
    <scope>NUCLEOTIDE SEQUENCE</scope>
    <source>
        <strain evidence="3">KT2</strain>
    </source>
</reference>
<dbReference type="Proteomes" id="UP000826725">
    <property type="component" value="Chromosome"/>
</dbReference>
<name>A0A8D5JNW5_9BACT</name>
<dbReference type="RefSeq" id="WP_228855383.1">
    <property type="nucleotide sequence ID" value="NZ_AP024086.1"/>
</dbReference>
<dbReference type="KEGG" id="dbk:DGMP_37900"/>
<organism evidence="3 4">
    <name type="scientific">Desulfomarina profundi</name>
    <dbReference type="NCBI Taxonomy" id="2772557"/>
    <lineage>
        <taxon>Bacteria</taxon>
        <taxon>Pseudomonadati</taxon>
        <taxon>Thermodesulfobacteriota</taxon>
        <taxon>Desulfobulbia</taxon>
        <taxon>Desulfobulbales</taxon>
        <taxon>Desulfobulbaceae</taxon>
        <taxon>Desulfomarina</taxon>
    </lineage>
</organism>
<dbReference type="InterPro" id="IPR014051">
    <property type="entry name" value="Phosphoesterase_HXTX"/>
</dbReference>
<evidence type="ECO:0000313" key="3">
    <source>
        <dbReference type="EMBL" id="BCL63097.1"/>
    </source>
</evidence>
<gene>
    <name evidence="3" type="ORF">DGMP_37900</name>
</gene>
<protein>
    <recommendedName>
        <fullName evidence="2">Phosphoesterase HXTX domain-containing protein</fullName>
    </recommendedName>
</protein>
<dbReference type="InterPro" id="IPR004175">
    <property type="entry name" value="RNA_CPDase"/>
</dbReference>
<dbReference type="GO" id="GO:0008664">
    <property type="term" value="F:RNA 2',3'-cyclic 3'-phosphodiesterase activity"/>
    <property type="evidence" value="ECO:0007669"/>
    <property type="project" value="InterPro"/>
</dbReference>
<keyword evidence="4" id="KW-1185">Reference proteome</keyword>
<sequence length="93" mass="10932">MRPKEPLTLLRKRIENTLKIIGIRGENRKYSPHITLARLKNCPIRHLQQFLVTNSFLESPEFYVNGFSLYSSRLTTKGAIHSLLERYDFMVSH</sequence>
<proteinExistence type="predicted"/>
<evidence type="ECO:0000313" key="4">
    <source>
        <dbReference type="Proteomes" id="UP000826725"/>
    </source>
</evidence>
<dbReference type="PANTHER" id="PTHR35561:SF1">
    <property type="entry name" value="RNA 2',3'-CYCLIC PHOSPHODIESTERASE"/>
    <property type="match status" value="1"/>
</dbReference>
<dbReference type="GO" id="GO:0004113">
    <property type="term" value="F:2',3'-cyclic-nucleotide 3'-phosphodiesterase activity"/>
    <property type="evidence" value="ECO:0007669"/>
    <property type="project" value="InterPro"/>
</dbReference>
<dbReference type="EMBL" id="AP024086">
    <property type="protein sequence ID" value="BCL63097.1"/>
    <property type="molecule type" value="Genomic_DNA"/>
</dbReference>
<accession>A0A8D5JNW5</accession>
<keyword evidence="1" id="KW-0378">Hydrolase</keyword>
<dbReference type="AlphaFoldDB" id="A0A8D5JNW5"/>
<dbReference type="PANTHER" id="PTHR35561">
    <property type="entry name" value="RNA 2',3'-CYCLIC PHOSPHODIESTERASE"/>
    <property type="match status" value="1"/>
</dbReference>
<evidence type="ECO:0000259" key="2">
    <source>
        <dbReference type="Pfam" id="PF02834"/>
    </source>
</evidence>
<evidence type="ECO:0000256" key="1">
    <source>
        <dbReference type="ARBA" id="ARBA00022801"/>
    </source>
</evidence>
<dbReference type="Pfam" id="PF02834">
    <property type="entry name" value="LigT_PEase"/>
    <property type="match status" value="1"/>
</dbReference>